<reference evidence="3" key="1">
    <citation type="submission" date="2020-08" db="EMBL/GenBank/DDBJ databases">
        <authorList>
            <person name="Liu C."/>
            <person name="Sun Q."/>
        </authorList>
    </citation>
    <scope>NUCLEOTIDE SEQUENCE</scope>
    <source>
        <strain evidence="3">NSJ-65</strain>
    </source>
</reference>
<dbReference type="SUPFAM" id="SSF55826">
    <property type="entry name" value="YbaK/ProRS associated domain"/>
    <property type="match status" value="1"/>
</dbReference>
<dbReference type="CDD" id="cd04335">
    <property type="entry name" value="PrdX_deacylase"/>
    <property type="match status" value="1"/>
</dbReference>
<feature type="domain" description="YbaK/aminoacyl-tRNA synthetase-associated" evidence="2">
    <location>
        <begin position="22"/>
        <end position="149"/>
    </location>
</feature>
<dbReference type="InterPro" id="IPR007214">
    <property type="entry name" value="YbaK/aa-tRNA-synth-assoc-dom"/>
</dbReference>
<dbReference type="InterPro" id="IPR040285">
    <property type="entry name" value="ProX/PRXD1"/>
</dbReference>
<dbReference type="Pfam" id="PF04073">
    <property type="entry name" value="tRNA_edit"/>
    <property type="match status" value="1"/>
</dbReference>
<dbReference type="EMBL" id="JACOGI010000001">
    <property type="protein sequence ID" value="MBC3515298.1"/>
    <property type="molecule type" value="Genomic_DNA"/>
</dbReference>
<dbReference type="PANTHER" id="PTHR31423:SF3">
    <property type="entry name" value="PROLYL-TRNA SYNTHETASE ASSOCIATED DOMAIN-CONTAINING PROTEIN 1-RELATED"/>
    <property type="match status" value="1"/>
</dbReference>
<evidence type="ECO:0000313" key="4">
    <source>
        <dbReference type="Proteomes" id="UP000597668"/>
    </source>
</evidence>
<evidence type="ECO:0000256" key="1">
    <source>
        <dbReference type="ARBA" id="ARBA00010201"/>
    </source>
</evidence>
<dbReference type="GO" id="GO:0002161">
    <property type="term" value="F:aminoacyl-tRNA deacylase activity"/>
    <property type="evidence" value="ECO:0007669"/>
    <property type="project" value="InterPro"/>
</dbReference>
<dbReference type="Gene3D" id="3.90.960.10">
    <property type="entry name" value="YbaK/aminoacyl-tRNA synthetase-associated domain"/>
    <property type="match status" value="1"/>
</dbReference>
<comment type="caution">
    <text evidence="3">The sequence shown here is derived from an EMBL/GenBank/DDBJ whole genome shotgun (WGS) entry which is preliminary data.</text>
</comment>
<organism evidence="3 4">
    <name type="scientific">Neobittarella massiliensis</name>
    <name type="common">ex Bilen et al. 2018</name>
    <dbReference type="NCBI Taxonomy" id="2041842"/>
    <lineage>
        <taxon>Bacteria</taxon>
        <taxon>Bacillati</taxon>
        <taxon>Bacillota</taxon>
        <taxon>Clostridia</taxon>
        <taxon>Eubacteriales</taxon>
        <taxon>Oscillospiraceae</taxon>
        <taxon>Neobittarella (ex Bilen et al. 2018)</taxon>
    </lineage>
</organism>
<protein>
    <submittedName>
        <fullName evidence="3">Prolyl-tRNA synthetase associated domain-containing protein</fullName>
    </submittedName>
</protein>
<dbReference type="AlphaFoldDB" id="A0A8J6LY72"/>
<keyword evidence="4" id="KW-1185">Reference proteome</keyword>
<accession>A0A8J6LY72</accession>
<dbReference type="InterPro" id="IPR036754">
    <property type="entry name" value="YbaK/aa-tRNA-synt-asso_dom_sf"/>
</dbReference>
<dbReference type="RefSeq" id="WP_186487401.1">
    <property type="nucleotide sequence ID" value="NZ_JACOGI010000001.1"/>
</dbReference>
<proteinExistence type="inferred from homology"/>
<evidence type="ECO:0000313" key="3">
    <source>
        <dbReference type="EMBL" id="MBC3515298.1"/>
    </source>
</evidence>
<dbReference type="PANTHER" id="PTHR31423">
    <property type="entry name" value="YBAK DOMAIN-CONTAINING PROTEIN"/>
    <property type="match status" value="1"/>
</dbReference>
<comment type="similarity">
    <text evidence="1">Belongs to the PRORSD1 family.</text>
</comment>
<name>A0A8J6LY72_9FIRM</name>
<gene>
    <name evidence="3" type="ORF">H8K20_02670</name>
</gene>
<sequence>MNKQQIYDYLRQENIWHEITEHEAVYNMAELSNIEVPYPEYDAKNLFVRDDKKRNYYLITVKGDKRVDLKEFRKSNNTRALSFASADDLMDIMGLIPGAVTPLGLLNDSECKVTLFLDNDFMDDSGLIGVHPNDNTATVWLKAKDLMKLIQKHGNTVNTVQIQATDKL</sequence>
<dbReference type="Proteomes" id="UP000597668">
    <property type="component" value="Unassembled WGS sequence"/>
</dbReference>
<evidence type="ECO:0000259" key="2">
    <source>
        <dbReference type="Pfam" id="PF04073"/>
    </source>
</evidence>